<evidence type="ECO:0000313" key="1">
    <source>
        <dbReference type="EMBL" id="VEN37507.1"/>
    </source>
</evidence>
<keyword evidence="2" id="KW-1185">Reference proteome</keyword>
<dbReference type="Proteomes" id="UP000410492">
    <property type="component" value="Unassembled WGS sequence"/>
</dbReference>
<sequence>MQRLRSIKLRTGDLTQNKRYGGARDFSNRVLLTRSIITLPWLWHIYQDGFSKEKYTRGSHTHTFSFSV</sequence>
<dbReference type="EMBL" id="CAACVG010003447">
    <property type="protein sequence ID" value="VEN37507.1"/>
    <property type="molecule type" value="Genomic_DNA"/>
</dbReference>
<accession>A0A653BPI6</accession>
<dbReference type="AlphaFoldDB" id="A0A653BPI6"/>
<protein>
    <submittedName>
        <fullName evidence="1">Uncharacterized protein</fullName>
    </submittedName>
</protein>
<gene>
    <name evidence="1" type="ORF">CALMAC_LOCUS2730</name>
</gene>
<evidence type="ECO:0000313" key="2">
    <source>
        <dbReference type="Proteomes" id="UP000410492"/>
    </source>
</evidence>
<organism evidence="1 2">
    <name type="scientific">Callosobruchus maculatus</name>
    <name type="common">Southern cowpea weevil</name>
    <name type="synonym">Pulse bruchid</name>
    <dbReference type="NCBI Taxonomy" id="64391"/>
    <lineage>
        <taxon>Eukaryota</taxon>
        <taxon>Metazoa</taxon>
        <taxon>Ecdysozoa</taxon>
        <taxon>Arthropoda</taxon>
        <taxon>Hexapoda</taxon>
        <taxon>Insecta</taxon>
        <taxon>Pterygota</taxon>
        <taxon>Neoptera</taxon>
        <taxon>Endopterygota</taxon>
        <taxon>Coleoptera</taxon>
        <taxon>Polyphaga</taxon>
        <taxon>Cucujiformia</taxon>
        <taxon>Chrysomeloidea</taxon>
        <taxon>Chrysomelidae</taxon>
        <taxon>Bruchinae</taxon>
        <taxon>Bruchini</taxon>
        <taxon>Callosobruchus</taxon>
    </lineage>
</organism>
<dbReference type="OrthoDB" id="10319383at2759"/>
<proteinExistence type="predicted"/>
<name>A0A653BPI6_CALMS</name>
<reference evidence="1 2" key="1">
    <citation type="submission" date="2019-01" db="EMBL/GenBank/DDBJ databases">
        <authorList>
            <person name="Sayadi A."/>
        </authorList>
    </citation>
    <scope>NUCLEOTIDE SEQUENCE [LARGE SCALE GENOMIC DNA]</scope>
</reference>